<name>A0ABQ0J3X7_9MOLU</name>
<evidence type="ECO:0000313" key="1">
    <source>
        <dbReference type="EMBL" id="GAK74285.1"/>
    </source>
</evidence>
<dbReference type="EMBL" id="BBIY01000090">
    <property type="protein sequence ID" value="GAK74285.1"/>
    <property type="molecule type" value="Genomic_DNA"/>
</dbReference>
<proteinExistence type="predicted"/>
<evidence type="ECO:0000313" key="2">
    <source>
        <dbReference type="Proteomes" id="UP000028900"/>
    </source>
</evidence>
<gene>
    <name evidence="1" type="primary">hflB</name>
    <name evidence="1" type="ORF">OYV_07900</name>
</gene>
<dbReference type="GO" id="GO:0006508">
    <property type="term" value="P:proteolysis"/>
    <property type="evidence" value="ECO:0007669"/>
    <property type="project" value="UniProtKB-KW"/>
</dbReference>
<organism evidence="1 2">
    <name type="scientific">'Chrysanthemum coronarium' phytoplasma</name>
    <dbReference type="NCBI Taxonomy" id="1520703"/>
    <lineage>
        <taxon>Bacteria</taxon>
        <taxon>Bacillati</taxon>
        <taxon>Mycoplasmatota</taxon>
        <taxon>Mollicutes</taxon>
        <taxon>Acholeplasmatales</taxon>
        <taxon>Acholeplasmataceae</taxon>
        <taxon>Candidatus Phytoplasma</taxon>
        <taxon>16SrI (Aster yellows group)</taxon>
    </lineage>
</organism>
<sequence length="64" mass="7312">MHNKKEGVKTSIIFIDECEEAFKDLNKTANSSSDLPNVVNQFKTELTSTKNKERILPTLSMLRK</sequence>
<comment type="caution">
    <text evidence="1">The sequence shown here is derived from an EMBL/GenBank/DDBJ whole genome shotgun (WGS) entry which is preliminary data.</text>
</comment>
<keyword evidence="1" id="KW-0378">Hydrolase</keyword>
<dbReference type="GO" id="GO:0008233">
    <property type="term" value="F:peptidase activity"/>
    <property type="evidence" value="ECO:0007669"/>
    <property type="project" value="UniProtKB-KW"/>
</dbReference>
<accession>A0ABQ0J3X7</accession>
<reference evidence="1 2" key="2">
    <citation type="journal article" date="2014" name="Genome Announc.">
        <title>Draft Genome Sequence of 'Candidatus Phytoplasma asteris' Strain OY-V, an Unculturable Plant-Pathogenic Bacterium.</title>
        <authorList>
            <person name="Kakizawa S."/>
            <person name="Makino A."/>
            <person name="Ishii Y."/>
            <person name="Tamaki H."/>
            <person name="Kamagata Y."/>
        </authorList>
    </citation>
    <scope>NUCLEOTIDE SEQUENCE [LARGE SCALE GENOMIC DNA]</scope>
    <source>
        <strain evidence="1 2">OY-V</strain>
    </source>
</reference>
<keyword evidence="2" id="KW-1185">Reference proteome</keyword>
<reference evidence="2" key="1">
    <citation type="journal article" date="2014" name="Genome Announc.">
        <title>Draft Genome Sequence of ''Candidatus Phytoplasma asteris'' Strain OY-V, an Unculturable Plant-Pathogenic Bacterium.</title>
        <authorList>
            <person name="Kakizawa S."/>
            <person name="Makino A."/>
            <person name="Ishii Y."/>
            <person name="Tamaki H."/>
            <person name="Kamagata Y."/>
        </authorList>
    </citation>
    <scope>NUCLEOTIDE SEQUENCE [LARGE SCALE GENOMIC DNA]</scope>
    <source>
        <strain evidence="2">OY-V</strain>
    </source>
</reference>
<keyword evidence="1" id="KW-0645">Protease</keyword>
<protein>
    <submittedName>
        <fullName evidence="1">ATP-dependent Zn protease</fullName>
    </submittedName>
</protein>
<dbReference type="Proteomes" id="UP000028900">
    <property type="component" value="Unassembled WGS sequence"/>
</dbReference>